<gene>
    <name evidence="1" type="ORF">DERYTH_LOCUS27690</name>
</gene>
<keyword evidence="2" id="KW-1185">Reference proteome</keyword>
<feature type="non-terminal residue" evidence="1">
    <location>
        <position position="1"/>
    </location>
</feature>
<evidence type="ECO:0000313" key="2">
    <source>
        <dbReference type="Proteomes" id="UP000789405"/>
    </source>
</evidence>
<comment type="caution">
    <text evidence="1">The sequence shown here is derived from an EMBL/GenBank/DDBJ whole genome shotgun (WGS) entry which is preliminary data.</text>
</comment>
<dbReference type="Proteomes" id="UP000789405">
    <property type="component" value="Unassembled WGS sequence"/>
</dbReference>
<dbReference type="EMBL" id="CAJVPY010064747">
    <property type="protein sequence ID" value="CAG8824374.1"/>
    <property type="molecule type" value="Genomic_DNA"/>
</dbReference>
<organism evidence="1 2">
    <name type="scientific">Dentiscutata erythropus</name>
    <dbReference type="NCBI Taxonomy" id="1348616"/>
    <lineage>
        <taxon>Eukaryota</taxon>
        <taxon>Fungi</taxon>
        <taxon>Fungi incertae sedis</taxon>
        <taxon>Mucoromycota</taxon>
        <taxon>Glomeromycotina</taxon>
        <taxon>Glomeromycetes</taxon>
        <taxon>Diversisporales</taxon>
        <taxon>Gigasporaceae</taxon>
        <taxon>Dentiscutata</taxon>
    </lineage>
</organism>
<dbReference type="AlphaFoldDB" id="A0A9N9PBB3"/>
<proteinExistence type="predicted"/>
<evidence type="ECO:0000313" key="1">
    <source>
        <dbReference type="EMBL" id="CAG8824374.1"/>
    </source>
</evidence>
<accession>A0A9N9PBB3</accession>
<name>A0A9N9PBB3_9GLOM</name>
<reference evidence="1" key="1">
    <citation type="submission" date="2021-06" db="EMBL/GenBank/DDBJ databases">
        <authorList>
            <person name="Kallberg Y."/>
            <person name="Tangrot J."/>
            <person name="Rosling A."/>
        </authorList>
    </citation>
    <scope>NUCLEOTIDE SEQUENCE</scope>
    <source>
        <strain evidence="1">MA453B</strain>
    </source>
</reference>
<protein>
    <submittedName>
        <fullName evidence="1">26475_t:CDS:1</fullName>
    </submittedName>
</protein>
<sequence length="67" mass="7433">QATGSSRLHRAPTGLHVDVMMEVDVNESVKVEIRLENKVEVFVIVLTFVGHGIKTVGSQKTIFSHFL</sequence>